<dbReference type="RefSeq" id="WP_149867397.1">
    <property type="nucleotide sequence ID" value="NZ_CP015820.1"/>
</dbReference>
<evidence type="ECO:0000256" key="1">
    <source>
        <dbReference type="SAM" id="SignalP"/>
    </source>
</evidence>
<dbReference type="OrthoDB" id="7629567at2"/>
<feature type="signal peptide" evidence="1">
    <location>
        <begin position="1"/>
        <end position="26"/>
    </location>
</feature>
<dbReference type="EMBL" id="CP015820">
    <property type="protein sequence ID" value="AQT41879.1"/>
    <property type="molecule type" value="Genomic_DNA"/>
</dbReference>
<dbReference type="Proteomes" id="UP000189660">
    <property type="component" value="Chromosome"/>
</dbReference>
<sequence>MGRFLHSRWILALSALLLSVFHVSNAMSDTLCLYSATDNDDEATDSACPHIDTTSGFYLSWVGTIDRSEEKPALIQLEGEYKANRFFPSNTVLTFAPMPAANDTKVKSGNTEDRETPEGQNHNLLSRMDWSLFSPEGRVRVQEKNGILSLTCHSGKEYAGVALSAPFGSFPQTTNSSFIISGRADGRFKLGFADKTNFVADDAKTFPVHSEKQSKTDDRSDFDLFELPSSEKNSSKIVIECPEEAAHFDIAAITIKTATSENSIATWVWHKQNWLHSPAGLLDWAQQYHINKLYVQVDIQDNVIVDEEQLVEFLGEAHKRSIDIYAVEGDADMIVGKGQDLAFQRTQSLVAFQKRLPENAKLAGLQFDIEPYTVPKYSEDPSRMWVNWAATLIKCMKSGADQLMSSFRTGYRIAMTGKMLWKVSRIWEVLRL</sequence>
<name>A0A1U9M8V7_9HYPH</name>
<keyword evidence="1" id="KW-0732">Signal</keyword>
<keyword evidence="3" id="KW-1185">Reference proteome</keyword>
<evidence type="ECO:0000313" key="2">
    <source>
        <dbReference type="EMBL" id="AQT41879.1"/>
    </source>
</evidence>
<dbReference type="KEGG" id="bapa:BBC0178_003760"/>
<protein>
    <submittedName>
        <fullName evidence="2">Uncharacterized protein</fullName>
    </submittedName>
</protein>
<feature type="chain" id="PRO_5012685357" evidence="1">
    <location>
        <begin position="27"/>
        <end position="432"/>
    </location>
</feature>
<organism evidence="2 3">
    <name type="scientific">Bartonella apihabitans</name>
    <dbReference type="NCBI Taxonomy" id="2750929"/>
    <lineage>
        <taxon>Bacteria</taxon>
        <taxon>Pseudomonadati</taxon>
        <taxon>Pseudomonadota</taxon>
        <taxon>Alphaproteobacteria</taxon>
        <taxon>Hyphomicrobiales</taxon>
        <taxon>Bartonellaceae</taxon>
        <taxon>Bartonella</taxon>
    </lineage>
</organism>
<dbReference type="AlphaFoldDB" id="A0A1U9M8V7"/>
<evidence type="ECO:0000313" key="3">
    <source>
        <dbReference type="Proteomes" id="UP000189660"/>
    </source>
</evidence>
<accession>A0A1U9M8V7</accession>
<reference evidence="2 3" key="1">
    <citation type="submission" date="2016-11" db="EMBL/GenBank/DDBJ databases">
        <title>Comparative genomics of Bartonella apis.</title>
        <authorList>
            <person name="Engel P."/>
        </authorList>
    </citation>
    <scope>NUCLEOTIDE SEQUENCE [LARGE SCALE GENOMIC DNA]</scope>
    <source>
        <strain evidence="2 3">BBC0178</strain>
    </source>
</reference>
<gene>
    <name evidence="2" type="ORF">BBC0178_003760</name>
</gene>
<proteinExistence type="predicted"/>